<dbReference type="AlphaFoldDB" id="A0A0B6YUN7"/>
<proteinExistence type="predicted"/>
<evidence type="ECO:0000313" key="2">
    <source>
        <dbReference type="EMBL" id="CEK59822.1"/>
    </source>
</evidence>
<feature type="compositionally biased region" description="Low complexity" evidence="1">
    <location>
        <begin position="126"/>
        <end position="142"/>
    </location>
</feature>
<evidence type="ECO:0000256" key="1">
    <source>
        <dbReference type="SAM" id="MobiDB-lite"/>
    </source>
</evidence>
<name>A0A0B6YUN7_9EUPU</name>
<feature type="region of interest" description="Disordered" evidence="1">
    <location>
        <begin position="45"/>
        <end position="74"/>
    </location>
</feature>
<accession>A0A0B6YUN7</accession>
<feature type="region of interest" description="Disordered" evidence="1">
    <location>
        <begin position="126"/>
        <end position="157"/>
    </location>
</feature>
<feature type="compositionally biased region" description="Polar residues" evidence="1">
    <location>
        <begin position="143"/>
        <end position="157"/>
    </location>
</feature>
<reference evidence="2" key="1">
    <citation type="submission" date="2014-12" db="EMBL/GenBank/DDBJ databases">
        <title>Insight into the proteome of Arion vulgaris.</title>
        <authorList>
            <person name="Aradska J."/>
            <person name="Bulat T."/>
            <person name="Smidak R."/>
            <person name="Sarate P."/>
            <person name="Gangsoo J."/>
            <person name="Sialana F."/>
            <person name="Bilban M."/>
            <person name="Lubec G."/>
        </authorList>
    </citation>
    <scope>NUCLEOTIDE SEQUENCE</scope>
    <source>
        <tissue evidence="2">Skin</tissue>
    </source>
</reference>
<feature type="non-terminal residue" evidence="2">
    <location>
        <position position="157"/>
    </location>
</feature>
<gene>
    <name evidence="2" type="primary">ORF37525</name>
</gene>
<organism evidence="2">
    <name type="scientific">Arion vulgaris</name>
    <dbReference type="NCBI Taxonomy" id="1028688"/>
    <lineage>
        <taxon>Eukaryota</taxon>
        <taxon>Metazoa</taxon>
        <taxon>Spiralia</taxon>
        <taxon>Lophotrochozoa</taxon>
        <taxon>Mollusca</taxon>
        <taxon>Gastropoda</taxon>
        <taxon>Heterobranchia</taxon>
        <taxon>Euthyneura</taxon>
        <taxon>Panpulmonata</taxon>
        <taxon>Eupulmonata</taxon>
        <taxon>Stylommatophora</taxon>
        <taxon>Helicina</taxon>
        <taxon>Arionoidea</taxon>
        <taxon>Arionidae</taxon>
        <taxon>Arion</taxon>
    </lineage>
</organism>
<sequence length="157" mass="16422">PPPFRGALASLLNTWRSLSFNRDWVGRIWQEQHNVRRISDVLRGLATPRGTGSGHTSDTESNTGRGSLSSSAESLEAGQRSCVASTQDSVCNISETGANVGLVTVLLEAGTSNEQSLVIDGNSLAAGGTDLDGGSSTTNTDTYISATNCPQMSHSDH</sequence>
<dbReference type="EMBL" id="HACG01012957">
    <property type="protein sequence ID" value="CEK59822.1"/>
    <property type="molecule type" value="Transcribed_RNA"/>
</dbReference>
<feature type="compositionally biased region" description="Polar residues" evidence="1">
    <location>
        <begin position="54"/>
        <end position="65"/>
    </location>
</feature>
<protein>
    <submittedName>
        <fullName evidence="2">Uncharacterized protein</fullName>
    </submittedName>
</protein>
<feature type="non-terminal residue" evidence="2">
    <location>
        <position position="1"/>
    </location>
</feature>